<organism evidence="1">
    <name type="scientific">Shigella flexneri</name>
    <dbReference type="NCBI Taxonomy" id="623"/>
    <lineage>
        <taxon>Bacteria</taxon>
        <taxon>Pseudomonadati</taxon>
        <taxon>Pseudomonadota</taxon>
        <taxon>Gammaproteobacteria</taxon>
        <taxon>Enterobacterales</taxon>
        <taxon>Enterobacteriaceae</taxon>
        <taxon>Shigella</taxon>
    </lineage>
</organism>
<gene>
    <name evidence="1" type="ORF">DK174_02135</name>
</gene>
<sequence>MNNDKVNHPKHFQYLGRMVTVYPTYIIIDGIKISRSRLSFAFQLELAKALRLHEESVCRK</sequence>
<protein>
    <submittedName>
        <fullName evidence="1">Uncharacterized protein</fullName>
    </submittedName>
</protein>
<reference evidence="1" key="1">
    <citation type="submission" date="2018-05" db="EMBL/GenBank/DDBJ databases">
        <authorList>
            <person name="Ashton P.M."/>
            <person name="Dallman T."/>
            <person name="Nair S."/>
            <person name="De Pinna E."/>
            <person name="Peters T."/>
            <person name="Grant K."/>
        </authorList>
    </citation>
    <scope>NUCLEOTIDE SEQUENCE [LARGE SCALE GENOMIC DNA]</scope>
    <source>
        <strain evidence="1">397720</strain>
    </source>
</reference>
<accession>A0A3T2UR72</accession>
<name>A0A3T2UR72_SHIFL</name>
<evidence type="ECO:0000313" key="1">
    <source>
        <dbReference type="EMBL" id="EAA0480860.1"/>
    </source>
</evidence>
<comment type="caution">
    <text evidence="1">The sequence shown here is derived from an EMBL/GenBank/DDBJ whole genome shotgun (WGS) entry which is preliminary data.</text>
</comment>
<proteinExistence type="predicted"/>
<dbReference type="AlphaFoldDB" id="A0A3T2UR72"/>
<dbReference type="EMBL" id="AAAAHL010000007">
    <property type="protein sequence ID" value="EAA0480860.1"/>
    <property type="molecule type" value="Genomic_DNA"/>
</dbReference>
<dbReference type="Proteomes" id="UP000839563">
    <property type="component" value="Unassembled WGS sequence"/>
</dbReference>